<organism evidence="12 13">
    <name type="scientific">Hypothenemus hampei</name>
    <name type="common">Coffee berry borer</name>
    <dbReference type="NCBI Taxonomy" id="57062"/>
    <lineage>
        <taxon>Eukaryota</taxon>
        <taxon>Metazoa</taxon>
        <taxon>Ecdysozoa</taxon>
        <taxon>Arthropoda</taxon>
        <taxon>Hexapoda</taxon>
        <taxon>Insecta</taxon>
        <taxon>Pterygota</taxon>
        <taxon>Neoptera</taxon>
        <taxon>Endopterygota</taxon>
        <taxon>Coleoptera</taxon>
        <taxon>Polyphaga</taxon>
        <taxon>Cucujiformia</taxon>
        <taxon>Curculionidae</taxon>
        <taxon>Scolytinae</taxon>
        <taxon>Hypothenemus</taxon>
    </lineage>
</organism>
<dbReference type="Proteomes" id="UP001566132">
    <property type="component" value="Unassembled WGS sequence"/>
</dbReference>
<evidence type="ECO:0000256" key="7">
    <source>
        <dbReference type="ARBA" id="ARBA00023303"/>
    </source>
</evidence>
<feature type="transmembrane region" description="Helical" evidence="10">
    <location>
        <begin position="218"/>
        <end position="240"/>
    </location>
</feature>
<evidence type="ECO:0000259" key="11">
    <source>
        <dbReference type="Pfam" id="PF07885"/>
    </source>
</evidence>
<dbReference type="SUPFAM" id="SSF81324">
    <property type="entry name" value="Voltage-gated potassium channels"/>
    <property type="match status" value="2"/>
</dbReference>
<evidence type="ECO:0000256" key="9">
    <source>
        <dbReference type="SAM" id="MobiDB-lite"/>
    </source>
</evidence>
<evidence type="ECO:0000313" key="12">
    <source>
        <dbReference type="EMBL" id="KAL1509452.1"/>
    </source>
</evidence>
<accession>A0ABD1F320</accession>
<keyword evidence="2 8" id="KW-0813">Transport</keyword>
<comment type="similarity">
    <text evidence="8">Belongs to the two pore domain potassium channel (TC 1.A.1.8) family.</text>
</comment>
<dbReference type="GO" id="GO:0034220">
    <property type="term" value="P:monoatomic ion transmembrane transport"/>
    <property type="evidence" value="ECO:0007669"/>
    <property type="project" value="UniProtKB-KW"/>
</dbReference>
<dbReference type="AlphaFoldDB" id="A0ABD1F320"/>
<evidence type="ECO:0000256" key="3">
    <source>
        <dbReference type="ARBA" id="ARBA00022692"/>
    </source>
</evidence>
<comment type="subcellular location">
    <subcellularLocation>
        <location evidence="1">Membrane</location>
        <topology evidence="1">Multi-pass membrane protein</topology>
    </subcellularLocation>
</comment>
<dbReference type="PANTHER" id="PTHR11003:SF87">
    <property type="entry name" value="POTASSIUM CHANNEL DOMAIN-CONTAINING PROTEIN"/>
    <property type="match status" value="1"/>
</dbReference>
<dbReference type="PRINTS" id="PR01333">
    <property type="entry name" value="2POREKCHANEL"/>
</dbReference>
<name>A0ABD1F320_HYPHA</name>
<dbReference type="Pfam" id="PF07885">
    <property type="entry name" value="Ion_trans_2"/>
    <property type="match status" value="2"/>
</dbReference>
<feature type="transmembrane region" description="Helical" evidence="10">
    <location>
        <begin position="284"/>
        <end position="305"/>
    </location>
</feature>
<feature type="transmembrane region" description="Helical" evidence="10">
    <location>
        <begin position="39"/>
        <end position="65"/>
    </location>
</feature>
<protein>
    <recommendedName>
        <fullName evidence="11">Potassium channel domain-containing protein</fullName>
    </recommendedName>
</protein>
<keyword evidence="13" id="KW-1185">Reference proteome</keyword>
<feature type="domain" description="Potassium channel" evidence="11">
    <location>
        <begin position="228"/>
        <end position="306"/>
    </location>
</feature>
<evidence type="ECO:0000256" key="8">
    <source>
        <dbReference type="RuleBase" id="RU003857"/>
    </source>
</evidence>
<dbReference type="PANTHER" id="PTHR11003">
    <property type="entry name" value="POTASSIUM CHANNEL, SUBFAMILY K"/>
    <property type="match status" value="1"/>
</dbReference>
<keyword evidence="3 8" id="KW-0812">Transmembrane</keyword>
<dbReference type="InterPro" id="IPR003280">
    <property type="entry name" value="2pore_dom_K_chnl"/>
</dbReference>
<evidence type="ECO:0000256" key="1">
    <source>
        <dbReference type="ARBA" id="ARBA00004141"/>
    </source>
</evidence>
<dbReference type="GO" id="GO:0016020">
    <property type="term" value="C:membrane"/>
    <property type="evidence" value="ECO:0007669"/>
    <property type="project" value="UniProtKB-SubCell"/>
</dbReference>
<sequence length="350" mass="40419">MERTRSISRSRTSSRYNYNVPKGTGRRHKEKLKDCCRKMVAFMCTQVGVGALIIGYTIIGAVAFIHVETSARNTEVSEVVAIRNKTLKMLFNAVMKNNIFDHRQFNFDIDHILKNHQANVIEIFKHGYDERPVEEVWSFPAALMFCLSIITMVGYGNMVPKTKEGKILTMVYALFGIPLYILYFMNMGKILAGSFKWIYRRIYECSTEKDENRTRKKIIVPSTACLWVIFAYILTGAIMLSEWEKWDFLDSAYFCVTSLGKVGFGDLVPGADVNASNHGNQTKLVINFVYILLGLGLVAMCYNLMKEEIKVKLKEMNEDFNQCLEDTKFKFLNCCKRCKRRNDSFYDDEY</sequence>
<evidence type="ECO:0000313" key="13">
    <source>
        <dbReference type="Proteomes" id="UP001566132"/>
    </source>
</evidence>
<evidence type="ECO:0000256" key="6">
    <source>
        <dbReference type="ARBA" id="ARBA00023136"/>
    </source>
</evidence>
<dbReference type="Gene3D" id="1.10.287.70">
    <property type="match status" value="1"/>
</dbReference>
<reference evidence="12 13" key="1">
    <citation type="submission" date="2024-05" db="EMBL/GenBank/DDBJ databases">
        <title>Genetic variation in Jamaican populations of the coffee berry borer (Hypothenemus hampei).</title>
        <authorList>
            <person name="Errbii M."/>
            <person name="Myrie A."/>
        </authorList>
    </citation>
    <scope>NUCLEOTIDE SEQUENCE [LARGE SCALE GENOMIC DNA]</scope>
    <source>
        <strain evidence="12">JA-Hopewell-2020-01-JO</strain>
        <tissue evidence="12">Whole body</tissue>
    </source>
</reference>
<evidence type="ECO:0000256" key="2">
    <source>
        <dbReference type="ARBA" id="ARBA00022448"/>
    </source>
</evidence>
<dbReference type="InterPro" id="IPR013099">
    <property type="entry name" value="K_chnl_dom"/>
</dbReference>
<gene>
    <name evidence="12" type="ORF">ABEB36_004186</name>
</gene>
<evidence type="ECO:0000256" key="10">
    <source>
        <dbReference type="SAM" id="Phobius"/>
    </source>
</evidence>
<feature type="transmembrane region" description="Helical" evidence="10">
    <location>
        <begin position="167"/>
        <end position="185"/>
    </location>
</feature>
<keyword evidence="5 8" id="KW-0406">Ion transport</keyword>
<feature type="region of interest" description="Disordered" evidence="9">
    <location>
        <begin position="1"/>
        <end position="26"/>
    </location>
</feature>
<feature type="transmembrane region" description="Helical" evidence="10">
    <location>
        <begin position="136"/>
        <end position="155"/>
    </location>
</feature>
<keyword evidence="4 10" id="KW-1133">Transmembrane helix</keyword>
<dbReference type="EMBL" id="JBDJPC010000003">
    <property type="protein sequence ID" value="KAL1509452.1"/>
    <property type="molecule type" value="Genomic_DNA"/>
</dbReference>
<keyword evidence="7 8" id="KW-0407">Ion channel</keyword>
<comment type="caution">
    <text evidence="12">The sequence shown here is derived from an EMBL/GenBank/DDBJ whole genome shotgun (WGS) entry which is preliminary data.</text>
</comment>
<evidence type="ECO:0000256" key="5">
    <source>
        <dbReference type="ARBA" id="ARBA00023065"/>
    </source>
</evidence>
<keyword evidence="6 10" id="KW-0472">Membrane</keyword>
<proteinExistence type="inferred from homology"/>
<feature type="domain" description="Potassium channel" evidence="11">
    <location>
        <begin position="134"/>
        <end position="191"/>
    </location>
</feature>
<evidence type="ECO:0000256" key="4">
    <source>
        <dbReference type="ARBA" id="ARBA00022989"/>
    </source>
</evidence>